<name>K3WYW9_GLOUD</name>
<accession>K3WYW9</accession>
<dbReference type="eggNOG" id="ENOG502S1M1">
    <property type="taxonomic scope" value="Eukaryota"/>
</dbReference>
<reference evidence="2" key="3">
    <citation type="submission" date="2015-02" db="UniProtKB">
        <authorList>
            <consortium name="EnsemblProtists"/>
        </authorList>
    </citation>
    <scope>IDENTIFICATION</scope>
    <source>
        <strain evidence="2">DAOM BR144</strain>
    </source>
</reference>
<sequence length="439" mass="47621">MHDRHDLAGLRSGMAPPSPTMVPLGHQYYQHQPPAQTEFVCNVSDDDTVERDIDLEIEARMRSLTFLSDEENVLSLNMGLAAKPATASMAAKKASPELPKTTSQRMLSSLQRNKTKQMSQTERSVSAGVRQQPVSATVGASNGHSESGNYRQYSDPLAARERITRSTSSTESVEGSQLSSGRGSSTSAAERLEARISKSLLSRQDSFTSAADGNDFSSMYSGRRTYPAESVKKNDQRLSEGTPLPAQPETGMMAALEKELERAKQMKVLRGARVTEPLVDKTPKEKKQDAGVSFHFYGGSSTTAPTKNRLALTMDADPAHYGHQQSHAMVIPARPSSTLDSKYSVLANQLGDIEKLIDGIERCLSPSTVHSLASMVLGELDLLKGSTKQIRTNGATHILAEVGRPPTETVNALRRLVARAVAVQKRIEGLMASVRQMVA</sequence>
<feature type="compositionally biased region" description="Polar residues" evidence="1">
    <location>
        <begin position="100"/>
        <end position="124"/>
    </location>
</feature>
<feature type="compositionally biased region" description="Polar residues" evidence="1">
    <location>
        <begin position="132"/>
        <end position="152"/>
    </location>
</feature>
<protein>
    <submittedName>
        <fullName evidence="2">Uncharacterized protein</fullName>
    </submittedName>
</protein>
<feature type="compositionally biased region" description="Polar residues" evidence="1">
    <location>
        <begin position="204"/>
        <end position="220"/>
    </location>
</feature>
<dbReference type="AlphaFoldDB" id="K3WYW9"/>
<proteinExistence type="predicted"/>
<feature type="region of interest" description="Disordered" evidence="1">
    <location>
        <begin position="204"/>
        <end position="248"/>
    </location>
</feature>
<dbReference type="OMA" id="MYSGRRT"/>
<dbReference type="InParanoid" id="K3WYW9"/>
<evidence type="ECO:0000256" key="1">
    <source>
        <dbReference type="SAM" id="MobiDB-lite"/>
    </source>
</evidence>
<dbReference type="Proteomes" id="UP000019132">
    <property type="component" value="Unassembled WGS sequence"/>
</dbReference>
<dbReference type="HOGENOM" id="CLU_718609_0_0_1"/>
<dbReference type="VEuPathDB" id="FungiDB:PYU1_G010148"/>
<feature type="region of interest" description="Disordered" evidence="1">
    <location>
        <begin position="90"/>
        <end position="189"/>
    </location>
</feature>
<reference evidence="3" key="2">
    <citation type="submission" date="2010-04" db="EMBL/GenBank/DDBJ databases">
        <authorList>
            <person name="Buell R."/>
            <person name="Hamilton J."/>
            <person name="Hostetler J."/>
        </authorList>
    </citation>
    <scope>NUCLEOTIDE SEQUENCE [LARGE SCALE GENOMIC DNA]</scope>
    <source>
        <strain evidence="3">DAOM:BR144</strain>
    </source>
</reference>
<organism evidence="2 3">
    <name type="scientific">Globisporangium ultimum (strain ATCC 200006 / CBS 805.95 / DAOM BR144)</name>
    <name type="common">Pythium ultimum</name>
    <dbReference type="NCBI Taxonomy" id="431595"/>
    <lineage>
        <taxon>Eukaryota</taxon>
        <taxon>Sar</taxon>
        <taxon>Stramenopiles</taxon>
        <taxon>Oomycota</taxon>
        <taxon>Peronosporomycetes</taxon>
        <taxon>Pythiales</taxon>
        <taxon>Pythiaceae</taxon>
        <taxon>Globisporangium</taxon>
    </lineage>
</organism>
<reference evidence="3" key="1">
    <citation type="journal article" date="2010" name="Genome Biol.">
        <title>Genome sequence of the necrotrophic plant pathogen Pythium ultimum reveals original pathogenicity mechanisms and effector repertoire.</title>
        <authorList>
            <person name="Levesque C.A."/>
            <person name="Brouwer H."/>
            <person name="Cano L."/>
            <person name="Hamilton J.P."/>
            <person name="Holt C."/>
            <person name="Huitema E."/>
            <person name="Raffaele S."/>
            <person name="Robideau G.P."/>
            <person name="Thines M."/>
            <person name="Win J."/>
            <person name="Zerillo M.M."/>
            <person name="Beakes G.W."/>
            <person name="Boore J.L."/>
            <person name="Busam D."/>
            <person name="Dumas B."/>
            <person name="Ferriera S."/>
            <person name="Fuerstenberg S.I."/>
            <person name="Gachon C.M."/>
            <person name="Gaulin E."/>
            <person name="Govers F."/>
            <person name="Grenville-Briggs L."/>
            <person name="Horner N."/>
            <person name="Hostetler J."/>
            <person name="Jiang R.H."/>
            <person name="Johnson J."/>
            <person name="Krajaejun T."/>
            <person name="Lin H."/>
            <person name="Meijer H.J."/>
            <person name="Moore B."/>
            <person name="Morris P."/>
            <person name="Phuntmart V."/>
            <person name="Puiu D."/>
            <person name="Shetty J."/>
            <person name="Stajich J.E."/>
            <person name="Tripathy S."/>
            <person name="Wawra S."/>
            <person name="van West P."/>
            <person name="Whitty B.R."/>
            <person name="Coutinho P.M."/>
            <person name="Henrissat B."/>
            <person name="Martin F."/>
            <person name="Thomas P.D."/>
            <person name="Tyler B.M."/>
            <person name="De Vries R.P."/>
            <person name="Kamoun S."/>
            <person name="Yandell M."/>
            <person name="Tisserat N."/>
            <person name="Buell C.R."/>
        </authorList>
    </citation>
    <scope>NUCLEOTIDE SEQUENCE</scope>
    <source>
        <strain evidence="3">DAOM:BR144</strain>
    </source>
</reference>
<evidence type="ECO:0000313" key="3">
    <source>
        <dbReference type="Proteomes" id="UP000019132"/>
    </source>
</evidence>
<feature type="compositionally biased region" description="Low complexity" evidence="1">
    <location>
        <begin position="165"/>
        <end position="187"/>
    </location>
</feature>
<evidence type="ECO:0000313" key="2">
    <source>
        <dbReference type="EnsemblProtists" id="PYU1_T010168"/>
    </source>
</evidence>
<dbReference type="EMBL" id="GL376623">
    <property type="status" value="NOT_ANNOTATED_CDS"/>
    <property type="molecule type" value="Genomic_DNA"/>
</dbReference>
<keyword evidence="3" id="KW-1185">Reference proteome</keyword>
<dbReference type="EnsemblProtists" id="PYU1_T010168">
    <property type="protein sequence ID" value="PYU1_T010168"/>
    <property type="gene ID" value="PYU1_G010148"/>
</dbReference>